<dbReference type="InterPro" id="IPR050789">
    <property type="entry name" value="Diverse_Enzym_Activities"/>
</dbReference>
<reference evidence="3" key="1">
    <citation type="submission" date="2022-10" db="EMBL/GenBank/DDBJ databases">
        <authorList>
            <person name="Chen Y."/>
            <person name="Dougan E. K."/>
            <person name="Chan C."/>
            <person name="Rhodes N."/>
            <person name="Thang M."/>
        </authorList>
    </citation>
    <scope>NUCLEOTIDE SEQUENCE</scope>
</reference>
<dbReference type="AlphaFoldDB" id="A0A9P1FGS2"/>
<comment type="caution">
    <text evidence="3">The sequence shown here is derived from an EMBL/GenBank/DDBJ whole genome shotgun (WGS) entry which is preliminary data.</text>
</comment>
<evidence type="ECO:0000313" key="6">
    <source>
        <dbReference type="Proteomes" id="UP001152797"/>
    </source>
</evidence>
<accession>A0A9P1FGS2</accession>
<evidence type="ECO:0000256" key="1">
    <source>
        <dbReference type="SAM" id="SignalP"/>
    </source>
</evidence>
<dbReference type="PANTHER" id="PTHR43283">
    <property type="entry name" value="BETA-LACTAMASE-RELATED"/>
    <property type="match status" value="1"/>
</dbReference>
<dbReference type="Pfam" id="PF00144">
    <property type="entry name" value="Beta-lactamase"/>
    <property type="match status" value="1"/>
</dbReference>
<dbReference type="EMBL" id="CAMXCT030000115">
    <property type="protein sequence ID" value="CAL4761417.1"/>
    <property type="molecule type" value="Genomic_DNA"/>
</dbReference>
<keyword evidence="1" id="KW-0732">Signal</keyword>
<protein>
    <submittedName>
        <fullName evidence="5">RAN GTPase-activating protein 1</fullName>
    </submittedName>
</protein>
<dbReference type="InterPro" id="IPR001466">
    <property type="entry name" value="Beta-lactam-related"/>
</dbReference>
<dbReference type="Proteomes" id="UP001152797">
    <property type="component" value="Unassembled WGS sequence"/>
</dbReference>
<dbReference type="OrthoDB" id="2013972at2759"/>
<dbReference type="Gene3D" id="3.40.710.10">
    <property type="entry name" value="DD-peptidase/beta-lactamase superfamily"/>
    <property type="match status" value="1"/>
</dbReference>
<proteinExistence type="predicted"/>
<evidence type="ECO:0000313" key="3">
    <source>
        <dbReference type="EMBL" id="CAI3974105.1"/>
    </source>
</evidence>
<dbReference type="SUPFAM" id="SSF56601">
    <property type="entry name" value="beta-lactamase/transpeptidase-like"/>
    <property type="match status" value="1"/>
</dbReference>
<evidence type="ECO:0000259" key="2">
    <source>
        <dbReference type="Pfam" id="PF00144"/>
    </source>
</evidence>
<name>A0A9P1FGS2_9DINO</name>
<keyword evidence="6" id="KW-1185">Reference proteome</keyword>
<organism evidence="3">
    <name type="scientific">Cladocopium goreaui</name>
    <dbReference type="NCBI Taxonomy" id="2562237"/>
    <lineage>
        <taxon>Eukaryota</taxon>
        <taxon>Sar</taxon>
        <taxon>Alveolata</taxon>
        <taxon>Dinophyceae</taxon>
        <taxon>Suessiales</taxon>
        <taxon>Symbiodiniaceae</taxon>
        <taxon>Cladocopium</taxon>
    </lineage>
</organism>
<sequence>MATLRLLLTVAGLVSAASDVSWQSLQEGLTAWEAFGFDTSFSYSVTRDNRSLFQYPASHDPTTLAWSDGAVQIFIAGAKSDLLRNVTVPVVMAIFKGKDPSLTTGEKSVSRDELLEEGGGVTLPALLAARGVSPQHPQPGWPLIQRALDLWAAMGWDKSFTFNVGTRNGTVFTYTKGTTDMNRRLPGASLSKWPATLTIAGLVADGTMSFDDKANKYLDWWSKDPSDPRSNITLRHLLTFQSGYTSDPRVLCQYNPFANFLKCAETLYKSAKISSPPGKTWSYISIHLQLAAAMAVSASGLAPDVIFQRYLYQPLGMNGTSWFPKKNPMMAAGIVTTGADFEKMLNKMLSYEFLGQKVLSEMEEDWSAPVSPCGDGWFGHYGMGHWFDCMGYGSGQAKGSSAQLSQWCADEKIQAGPGAFGFFPLIDRKRGYYMQIVLKEDSKCRSEIPEYLRILAKPLVDAILEKRSATERELFEGRGALILREVYDIYKSLPPRCWPLGEQIQI</sequence>
<reference evidence="4" key="2">
    <citation type="submission" date="2024-04" db="EMBL/GenBank/DDBJ databases">
        <authorList>
            <person name="Chen Y."/>
            <person name="Shah S."/>
            <person name="Dougan E. K."/>
            <person name="Thang M."/>
            <person name="Chan C."/>
        </authorList>
    </citation>
    <scope>NUCLEOTIDE SEQUENCE [LARGE SCALE GENOMIC DNA]</scope>
</reference>
<feature type="domain" description="Beta-lactamase-related" evidence="2">
    <location>
        <begin position="169"/>
        <end position="336"/>
    </location>
</feature>
<dbReference type="EMBL" id="CAMXCT010000115">
    <property type="protein sequence ID" value="CAI3974105.1"/>
    <property type="molecule type" value="Genomic_DNA"/>
</dbReference>
<feature type="chain" id="PRO_5043272092" evidence="1">
    <location>
        <begin position="17"/>
        <end position="506"/>
    </location>
</feature>
<evidence type="ECO:0000313" key="5">
    <source>
        <dbReference type="EMBL" id="CAL4761417.1"/>
    </source>
</evidence>
<dbReference type="EMBL" id="CAMXCT020000115">
    <property type="protein sequence ID" value="CAL1127480.1"/>
    <property type="molecule type" value="Genomic_DNA"/>
</dbReference>
<feature type="signal peptide" evidence="1">
    <location>
        <begin position="1"/>
        <end position="16"/>
    </location>
</feature>
<evidence type="ECO:0000313" key="4">
    <source>
        <dbReference type="EMBL" id="CAL1127480.1"/>
    </source>
</evidence>
<gene>
    <name evidence="3" type="ORF">C1SCF055_LOCUS2537</name>
</gene>
<dbReference type="PANTHER" id="PTHR43283:SF3">
    <property type="entry name" value="BETA-LACTAMASE FAMILY PROTEIN (AFU_ORTHOLOGUE AFUA_5G07500)"/>
    <property type="match status" value="1"/>
</dbReference>
<dbReference type="InterPro" id="IPR012338">
    <property type="entry name" value="Beta-lactam/transpept-like"/>
</dbReference>